<dbReference type="InterPro" id="IPR039699">
    <property type="entry name" value="Ribosomal_uL30"/>
</dbReference>
<gene>
    <name evidence="2" type="ORF">ADEAN_000977300</name>
</gene>
<dbReference type="VEuPathDB" id="TriTrypDB:ADEAN_000977300"/>
<dbReference type="Proteomes" id="UP000515908">
    <property type="component" value="Chromosome 25"/>
</dbReference>
<evidence type="ECO:0000313" key="3">
    <source>
        <dbReference type="Proteomes" id="UP000515908"/>
    </source>
</evidence>
<dbReference type="Gene3D" id="1.10.15.30">
    <property type="match status" value="1"/>
</dbReference>
<protein>
    <recommendedName>
        <fullName evidence="4">Ribosomal protein L30p/L7e</fullName>
    </recommendedName>
</protein>
<dbReference type="AlphaFoldDB" id="A0A7G2CUY3"/>
<evidence type="ECO:0008006" key="4">
    <source>
        <dbReference type="Google" id="ProtNLM"/>
    </source>
</evidence>
<evidence type="ECO:0000256" key="1">
    <source>
        <dbReference type="SAM" id="MobiDB-lite"/>
    </source>
</evidence>
<reference evidence="2 3" key="1">
    <citation type="submission" date="2020-08" db="EMBL/GenBank/DDBJ databases">
        <authorList>
            <person name="Newling K."/>
            <person name="Davey J."/>
            <person name="Forrester S."/>
        </authorList>
    </citation>
    <scope>NUCLEOTIDE SEQUENCE [LARGE SCALE GENOMIC DNA]</scope>
    <source>
        <strain evidence="3">Crithidia deanei Carvalho (ATCC PRA-265)</strain>
    </source>
</reference>
<organism evidence="2 3">
    <name type="scientific">Angomonas deanei</name>
    <dbReference type="NCBI Taxonomy" id="59799"/>
    <lineage>
        <taxon>Eukaryota</taxon>
        <taxon>Discoba</taxon>
        <taxon>Euglenozoa</taxon>
        <taxon>Kinetoplastea</taxon>
        <taxon>Metakinetoplastina</taxon>
        <taxon>Trypanosomatida</taxon>
        <taxon>Trypanosomatidae</taxon>
        <taxon>Strigomonadinae</taxon>
        <taxon>Angomonas</taxon>
    </lineage>
</organism>
<proteinExistence type="predicted"/>
<dbReference type="Gene3D" id="3.30.1390.20">
    <property type="entry name" value="Ribosomal protein L30, ferredoxin-like fold domain"/>
    <property type="match status" value="1"/>
</dbReference>
<dbReference type="GO" id="GO:0000463">
    <property type="term" value="P:maturation of LSU-rRNA from tricistronic rRNA transcript (SSU-rRNA, 5.8S rRNA, LSU-rRNA)"/>
    <property type="evidence" value="ECO:0007669"/>
    <property type="project" value="TreeGrafter"/>
</dbReference>
<dbReference type="SUPFAM" id="SSF55129">
    <property type="entry name" value="Ribosomal protein L30p/L7e"/>
    <property type="match status" value="1"/>
</dbReference>
<sequence length="293" mass="33977">MVKQPPKWLPGERVKETVLLQRKSVEQLRADRVGRRDKLEERRAKHKAKIDAKRKKKLTTKKFISAQTILKHAQRKIHQGRTFQKIGEKSDGRRRRSDPEKYSQYLKNSKIVLVVRSKGTQVPPEVAGAFRTLGLQKLYSARLLCTAPHNHKLLKQLAPFSIVGHPDKKQIDELIRTRGALWNAEQKSRRYISGNMMLEKALGEYNIICIEDLVDTINERGEHVEEVLKKVAPFDFHPPRQLFLERHRSVHQKLEMVNQESFAAYLSQQLMKTAKTARREGKEAAAQKKVKTE</sequence>
<name>A0A7G2CUY3_9TRYP</name>
<dbReference type="EMBL" id="LR877169">
    <property type="protein sequence ID" value="CAD2222233.1"/>
    <property type="molecule type" value="Genomic_DNA"/>
</dbReference>
<dbReference type="InterPro" id="IPR036919">
    <property type="entry name" value="Ribo_uL30_ferredoxin-like_sf"/>
</dbReference>
<accession>A0A7G2CUY3</accession>
<keyword evidence="3" id="KW-1185">Reference proteome</keyword>
<dbReference type="GO" id="GO:0003735">
    <property type="term" value="F:structural constituent of ribosome"/>
    <property type="evidence" value="ECO:0007669"/>
    <property type="project" value="TreeGrafter"/>
</dbReference>
<dbReference type="PANTHER" id="PTHR11524:SF40">
    <property type="entry name" value="RIBOSOMAL PROTEIN L7, PUTATIVE-RELATED"/>
    <property type="match status" value="1"/>
</dbReference>
<evidence type="ECO:0000313" key="2">
    <source>
        <dbReference type="EMBL" id="CAD2222233.1"/>
    </source>
</evidence>
<dbReference type="GO" id="GO:0022625">
    <property type="term" value="C:cytosolic large ribosomal subunit"/>
    <property type="evidence" value="ECO:0007669"/>
    <property type="project" value="TreeGrafter"/>
</dbReference>
<feature type="region of interest" description="Disordered" evidence="1">
    <location>
        <begin position="77"/>
        <end position="101"/>
    </location>
</feature>
<dbReference type="GO" id="GO:0003723">
    <property type="term" value="F:RNA binding"/>
    <property type="evidence" value="ECO:0007669"/>
    <property type="project" value="TreeGrafter"/>
</dbReference>
<dbReference type="PANTHER" id="PTHR11524">
    <property type="entry name" value="60S RIBOSOMAL PROTEIN L7"/>
    <property type="match status" value="1"/>
</dbReference>
<feature type="compositionally biased region" description="Basic and acidic residues" evidence="1">
    <location>
        <begin position="86"/>
        <end position="101"/>
    </location>
</feature>